<protein>
    <recommendedName>
        <fullName evidence="3">F-box domain-containing protein</fullName>
    </recommendedName>
</protein>
<evidence type="ECO:0000313" key="1">
    <source>
        <dbReference type="EMBL" id="TDL15444.1"/>
    </source>
</evidence>
<dbReference type="Proteomes" id="UP000294933">
    <property type="component" value="Unassembled WGS sequence"/>
</dbReference>
<dbReference type="SUPFAM" id="SSF52047">
    <property type="entry name" value="RNI-like"/>
    <property type="match status" value="1"/>
</dbReference>
<evidence type="ECO:0008006" key="3">
    <source>
        <dbReference type="Google" id="ProtNLM"/>
    </source>
</evidence>
<sequence>MLRFENSEAGRLRFRWFLRSLSRSYSNLQTLHVHHANYRSLSPDWGRPLRQPCYLELILDSHSAPHLRSLCLDAPEARIVTSNNFPFVYLREINLKSSAIGIAEFLTLLGLSPAVEVVAACILHTPDGSDHGNAVLTLANLKHLDISYECDQEGQISCPLEELDLPALEWLYFNVVDNHWRWGPPSPPTHGPQMRSLIYRSRPPLKVLRIHGFSIPAADVMHCIPFLPDLSCLDIEHVGNGDDWNGIVHVLTRPIPPSDANLPGYMCPQLNEIIFGQEKHADPDLVVKMILSRMPAGSYKPFRVTVLSCWERDMLAHPKIQDCIENGLKFEGRVDRVDKWGKSE</sequence>
<dbReference type="EMBL" id="ML170275">
    <property type="protein sequence ID" value="TDL15444.1"/>
    <property type="molecule type" value="Genomic_DNA"/>
</dbReference>
<gene>
    <name evidence="1" type="ORF">BD410DRAFT_902589</name>
</gene>
<dbReference type="Gene3D" id="3.80.10.10">
    <property type="entry name" value="Ribonuclease Inhibitor"/>
    <property type="match status" value="1"/>
</dbReference>
<dbReference type="AlphaFoldDB" id="A0A4Y7PJ01"/>
<dbReference type="InterPro" id="IPR032675">
    <property type="entry name" value="LRR_dom_sf"/>
</dbReference>
<organism evidence="1 2">
    <name type="scientific">Rickenella mellea</name>
    <dbReference type="NCBI Taxonomy" id="50990"/>
    <lineage>
        <taxon>Eukaryota</taxon>
        <taxon>Fungi</taxon>
        <taxon>Dikarya</taxon>
        <taxon>Basidiomycota</taxon>
        <taxon>Agaricomycotina</taxon>
        <taxon>Agaricomycetes</taxon>
        <taxon>Hymenochaetales</taxon>
        <taxon>Rickenellaceae</taxon>
        <taxon>Rickenella</taxon>
    </lineage>
</organism>
<evidence type="ECO:0000313" key="2">
    <source>
        <dbReference type="Proteomes" id="UP000294933"/>
    </source>
</evidence>
<keyword evidence="2" id="KW-1185">Reference proteome</keyword>
<dbReference type="STRING" id="50990.A0A4Y7PJ01"/>
<proteinExistence type="predicted"/>
<name>A0A4Y7PJ01_9AGAM</name>
<reference evidence="1 2" key="1">
    <citation type="submission" date="2018-06" db="EMBL/GenBank/DDBJ databases">
        <title>A transcriptomic atlas of mushroom development highlights an independent origin of complex multicellularity.</title>
        <authorList>
            <consortium name="DOE Joint Genome Institute"/>
            <person name="Krizsan K."/>
            <person name="Almasi E."/>
            <person name="Merenyi Z."/>
            <person name="Sahu N."/>
            <person name="Viragh M."/>
            <person name="Koszo T."/>
            <person name="Mondo S."/>
            <person name="Kiss B."/>
            <person name="Balint B."/>
            <person name="Kues U."/>
            <person name="Barry K."/>
            <person name="Hegedus J.C."/>
            <person name="Henrissat B."/>
            <person name="Johnson J."/>
            <person name="Lipzen A."/>
            <person name="Ohm R."/>
            <person name="Nagy I."/>
            <person name="Pangilinan J."/>
            <person name="Yan J."/>
            <person name="Xiong Y."/>
            <person name="Grigoriev I.V."/>
            <person name="Hibbett D.S."/>
            <person name="Nagy L.G."/>
        </authorList>
    </citation>
    <scope>NUCLEOTIDE SEQUENCE [LARGE SCALE GENOMIC DNA]</scope>
    <source>
        <strain evidence="1 2">SZMC22713</strain>
    </source>
</reference>
<dbReference type="VEuPathDB" id="FungiDB:BD410DRAFT_902589"/>
<accession>A0A4Y7PJ01</accession>